<name>A0A370GG87_9BACI</name>
<evidence type="ECO:0008006" key="3">
    <source>
        <dbReference type="Google" id="ProtNLM"/>
    </source>
</evidence>
<dbReference type="AlphaFoldDB" id="A0A370GG87"/>
<dbReference type="RefSeq" id="WP_114745626.1">
    <property type="nucleotide sequence ID" value="NZ_QQAY01000005.1"/>
</dbReference>
<evidence type="ECO:0000313" key="1">
    <source>
        <dbReference type="EMBL" id="RDI42236.1"/>
    </source>
</evidence>
<dbReference type="OrthoDB" id="2353585at2"/>
<dbReference type="Proteomes" id="UP000255326">
    <property type="component" value="Unassembled WGS sequence"/>
</dbReference>
<accession>A0A370GG87</accession>
<dbReference type="EMBL" id="QQAY01000005">
    <property type="protein sequence ID" value="RDI42236.1"/>
    <property type="molecule type" value="Genomic_DNA"/>
</dbReference>
<reference evidence="1 2" key="1">
    <citation type="submission" date="2018-07" db="EMBL/GenBank/DDBJ databases">
        <title>Genomic Encyclopedia of Type Strains, Phase IV (KMG-IV): sequencing the most valuable type-strain genomes for metagenomic binning, comparative biology and taxonomic classification.</title>
        <authorList>
            <person name="Goeker M."/>
        </authorList>
    </citation>
    <scope>NUCLEOTIDE SEQUENCE [LARGE SCALE GENOMIC DNA]</scope>
    <source>
        <strain evidence="1 2">DSM 25281</strain>
    </source>
</reference>
<gene>
    <name evidence="1" type="ORF">DFR59_10575</name>
</gene>
<proteinExistence type="predicted"/>
<organism evidence="1 2">
    <name type="scientific">Falsibacillus pallidus</name>
    <dbReference type="NCBI Taxonomy" id="493781"/>
    <lineage>
        <taxon>Bacteria</taxon>
        <taxon>Bacillati</taxon>
        <taxon>Bacillota</taxon>
        <taxon>Bacilli</taxon>
        <taxon>Bacillales</taxon>
        <taxon>Bacillaceae</taxon>
        <taxon>Falsibacillus</taxon>
    </lineage>
</organism>
<evidence type="ECO:0000313" key="2">
    <source>
        <dbReference type="Proteomes" id="UP000255326"/>
    </source>
</evidence>
<keyword evidence="2" id="KW-1185">Reference proteome</keyword>
<sequence>MGKNKFFTGMLVGAVAGGLVTLFDRSTRESVSTSLKNGGQKVWDSVSNPQELLAQSKEIYTKSSAALQQMKDDLQYINETVEEVKKLTPRIKRMVTETKDTFEHSAEKYKEVLVEDHVENNNEYTGS</sequence>
<comment type="caution">
    <text evidence="1">The sequence shown here is derived from an EMBL/GenBank/DDBJ whole genome shotgun (WGS) entry which is preliminary data.</text>
</comment>
<protein>
    <recommendedName>
        <fullName evidence="3">Gas vesicle protein</fullName>
    </recommendedName>
</protein>